<comment type="caution">
    <text evidence="1">The sequence shown here is derived from an EMBL/GenBank/DDBJ whole genome shotgun (WGS) entry which is preliminary data.</text>
</comment>
<reference evidence="1" key="1">
    <citation type="submission" date="2022-01" db="EMBL/GenBank/DDBJ databases">
        <title>Novel species in genus Dyadobacter.</title>
        <authorList>
            <person name="Ma C."/>
        </authorList>
    </citation>
    <scope>NUCLEOTIDE SEQUENCE</scope>
    <source>
        <strain evidence="1">CY357</strain>
    </source>
</reference>
<dbReference type="AlphaFoldDB" id="A0A9X1TV84"/>
<dbReference type="Proteomes" id="UP001139411">
    <property type="component" value="Unassembled WGS sequence"/>
</dbReference>
<dbReference type="Gene3D" id="3.50.50.60">
    <property type="entry name" value="FAD/NAD(P)-binding domain"/>
    <property type="match status" value="1"/>
</dbReference>
<dbReference type="PANTHER" id="PTHR42716:SF1">
    <property type="entry name" value="SLL0471 PROTEIN"/>
    <property type="match status" value="1"/>
</dbReference>
<sequence length="577" mass="64017">MKRRNFLGSIALTGSLLTNKSEIQDTDSLQSKDTAKNLFFEADMVVAGGGLGGCAAALAALRNGLSVILTEETDWLGGQLSQQGVPPDEHQWIETHGATQLYRDFRTAIRQYYIKHYPLTDEAKNRKHLNPGDGAVSRLCHEPRVAVAVLNDMFMPYISSGKLTLLMEHKAVTAAVKGNKVQSLEVVNVKTKTRSQLSAPYFVDATELGDLLPITGTEFVTGTESKAETNELHAPEKGNPDNNQAFTVCFAIDYRPGENHVIEKPTEYAFWKDFIPKMAKPWSGKLLDLSYSNPKTLEPKQLGFHPAGIKTGDMLNLWNYRRIISKDNFKPGTYAGDITIVNWPQNDYFLGNLIGASEKDFQKHVNRAKQLSLSLLYWLQTEAPRPDGSKGWPEIRLRKDIMGTEDGLAKYPYVRESRRIKALFTIKEEHVGAENRALAAERGATGAITNGVPAPKEKAAHFPDSVGIGYYHIDLHPSSAGDNYIDFTSLPFQIPLGALLPVRMENLLPANKNIGTTHITNGCYRLHPVEWSIGEAVGLLVKFASEKKVAPRVVREREELLSGFQGFLVGEGVELEW</sequence>
<dbReference type="GO" id="GO:0009435">
    <property type="term" value="P:NAD+ biosynthetic process"/>
    <property type="evidence" value="ECO:0007669"/>
    <property type="project" value="InterPro"/>
</dbReference>
<dbReference type="EMBL" id="JAKFFV010000011">
    <property type="protein sequence ID" value="MCF2500138.1"/>
    <property type="molecule type" value="Genomic_DNA"/>
</dbReference>
<protein>
    <submittedName>
        <fullName evidence="1">FAD-dependent oxidoreductase</fullName>
    </submittedName>
</protein>
<proteinExistence type="predicted"/>
<dbReference type="InterPro" id="IPR005288">
    <property type="entry name" value="NadB"/>
</dbReference>
<name>A0A9X1TV84_9BACT</name>
<dbReference type="RefSeq" id="WP_235178632.1">
    <property type="nucleotide sequence ID" value="NZ_JAKFFV010000011.1"/>
</dbReference>
<gene>
    <name evidence="1" type="ORF">L0661_17595</name>
</gene>
<evidence type="ECO:0000313" key="2">
    <source>
        <dbReference type="Proteomes" id="UP001139411"/>
    </source>
</evidence>
<dbReference type="InterPro" id="IPR036188">
    <property type="entry name" value="FAD/NAD-bd_sf"/>
</dbReference>
<dbReference type="PANTHER" id="PTHR42716">
    <property type="entry name" value="L-ASPARTATE OXIDASE"/>
    <property type="match status" value="1"/>
</dbReference>
<evidence type="ECO:0000313" key="1">
    <source>
        <dbReference type="EMBL" id="MCF2500138.1"/>
    </source>
</evidence>
<dbReference type="Pfam" id="PF12831">
    <property type="entry name" value="FAD_oxidored"/>
    <property type="match status" value="1"/>
</dbReference>
<dbReference type="GO" id="GO:0008734">
    <property type="term" value="F:L-aspartate oxidase activity"/>
    <property type="evidence" value="ECO:0007669"/>
    <property type="project" value="InterPro"/>
</dbReference>
<organism evidence="1 2">
    <name type="scientific">Dyadobacter chenhuakuii</name>
    <dbReference type="NCBI Taxonomy" id="2909339"/>
    <lineage>
        <taxon>Bacteria</taxon>
        <taxon>Pseudomonadati</taxon>
        <taxon>Bacteroidota</taxon>
        <taxon>Cytophagia</taxon>
        <taxon>Cytophagales</taxon>
        <taxon>Spirosomataceae</taxon>
        <taxon>Dyadobacter</taxon>
    </lineage>
</organism>
<dbReference type="SUPFAM" id="SSF51905">
    <property type="entry name" value="FAD/NAD(P)-binding domain"/>
    <property type="match status" value="1"/>
</dbReference>
<accession>A0A9X1TV84</accession>